<dbReference type="PANTHER" id="PTHR32060">
    <property type="entry name" value="TAIL-SPECIFIC PROTEASE"/>
    <property type="match status" value="1"/>
</dbReference>
<dbReference type="GO" id="GO:0006508">
    <property type="term" value="P:proteolysis"/>
    <property type="evidence" value="ECO:0007669"/>
    <property type="project" value="InterPro"/>
</dbReference>
<dbReference type="STRING" id="1419482.SAMN05444266_11465"/>
<dbReference type="Proteomes" id="UP000184420">
    <property type="component" value="Unassembled WGS sequence"/>
</dbReference>
<dbReference type="Gene3D" id="2.30.42.10">
    <property type="match status" value="1"/>
</dbReference>
<dbReference type="CDD" id="cd07561">
    <property type="entry name" value="Peptidase_S41_CPP_like"/>
    <property type="match status" value="1"/>
</dbReference>
<dbReference type="Gene3D" id="3.90.226.10">
    <property type="entry name" value="2-enoyl-CoA Hydratase, Chain A, domain 1"/>
    <property type="match status" value="1"/>
</dbReference>
<evidence type="ECO:0000313" key="3">
    <source>
        <dbReference type="Proteomes" id="UP000184420"/>
    </source>
</evidence>
<accession>A0A1M7MSD9</accession>
<dbReference type="RefSeq" id="WP_073087556.1">
    <property type="nucleotide sequence ID" value="NZ_FRBL01000014.1"/>
</dbReference>
<dbReference type="PANTHER" id="PTHR32060:SF30">
    <property type="entry name" value="CARBOXY-TERMINAL PROCESSING PROTEASE CTPA"/>
    <property type="match status" value="1"/>
</dbReference>
<keyword evidence="3" id="KW-1185">Reference proteome</keyword>
<proteinExistence type="predicted"/>
<evidence type="ECO:0000313" key="2">
    <source>
        <dbReference type="EMBL" id="SHM93925.1"/>
    </source>
</evidence>
<dbReference type="AlphaFoldDB" id="A0A1M7MSD9"/>
<sequence length="527" mass="56828">MQQQLHKFAGKFTVAACCVALFFSCRKDKLSTDGNGNGGGGNGNGSTALSAEDSLKYLMYNIMQVSYADGGRNKSQGLPTYFWYNSVPAINPLDSKYSSADVLLSTMAQYAINPATKRPYDHYSFLDRTGSLTNKLLNGISAATTVAATSGDVGLDYGAAWDADNQKVRFFVLYADKNSPAGKVGVTRGYEIISINGNSKFDTTATFLNQAYNAILNSANVTLGFKRPDGSTFTSNLAAGTYNVNPVAFDSVLTMGTKKVGYFVLYTYSSVTNSSGDPTNTKTAIDEAFTKFKAAGINNLIVDLRYNGGGAVSTAEYLDNLIAPATAKGKVMYNYQYNDKLQAVATSIDLETVVNFSNSDPGGLTLENVFFVTSRNTASASELTLNNLRPYMTVQLVGDTTYGKPVGFIDFNISMYDSTHTKKYLADLYAINFATTNASGSGGYYTGIAPQALARDLINVPWGNIVYDENLNMINNYLKGNGYSITKTARTESLMPSLSAIKSATKMAGFNGMVDYRLSKQIQQALK</sequence>
<gene>
    <name evidence="2" type="ORF">SAMN05444266_11465</name>
</gene>
<dbReference type="Gene3D" id="3.30.750.170">
    <property type="match status" value="1"/>
</dbReference>
<dbReference type="SUPFAM" id="SSF52096">
    <property type="entry name" value="ClpP/crotonase"/>
    <property type="match status" value="1"/>
</dbReference>
<dbReference type="EMBL" id="FRBL01000014">
    <property type="protein sequence ID" value="SHM93925.1"/>
    <property type="molecule type" value="Genomic_DNA"/>
</dbReference>
<dbReference type="GO" id="GO:0007165">
    <property type="term" value="P:signal transduction"/>
    <property type="evidence" value="ECO:0007669"/>
    <property type="project" value="TreeGrafter"/>
</dbReference>
<name>A0A1M7MSD9_9BACT</name>
<evidence type="ECO:0000259" key="1">
    <source>
        <dbReference type="SMART" id="SM00245"/>
    </source>
</evidence>
<dbReference type="SUPFAM" id="SSF50156">
    <property type="entry name" value="PDZ domain-like"/>
    <property type="match status" value="1"/>
</dbReference>
<organism evidence="2 3">
    <name type="scientific">Chitinophaga jiangningensis</name>
    <dbReference type="NCBI Taxonomy" id="1419482"/>
    <lineage>
        <taxon>Bacteria</taxon>
        <taxon>Pseudomonadati</taxon>
        <taxon>Bacteroidota</taxon>
        <taxon>Chitinophagia</taxon>
        <taxon>Chitinophagales</taxon>
        <taxon>Chitinophagaceae</taxon>
        <taxon>Chitinophaga</taxon>
    </lineage>
</organism>
<dbReference type="PROSITE" id="PS51257">
    <property type="entry name" value="PROKAR_LIPOPROTEIN"/>
    <property type="match status" value="1"/>
</dbReference>
<dbReference type="Pfam" id="PF03572">
    <property type="entry name" value="Peptidase_S41"/>
    <property type="match status" value="1"/>
</dbReference>
<dbReference type="GO" id="GO:0008236">
    <property type="term" value="F:serine-type peptidase activity"/>
    <property type="evidence" value="ECO:0007669"/>
    <property type="project" value="InterPro"/>
</dbReference>
<dbReference type="GO" id="GO:0030288">
    <property type="term" value="C:outer membrane-bounded periplasmic space"/>
    <property type="evidence" value="ECO:0007669"/>
    <property type="project" value="TreeGrafter"/>
</dbReference>
<dbReference type="GO" id="GO:0004175">
    <property type="term" value="F:endopeptidase activity"/>
    <property type="evidence" value="ECO:0007669"/>
    <property type="project" value="TreeGrafter"/>
</dbReference>
<dbReference type="OrthoDB" id="7168509at2"/>
<protein>
    <submittedName>
        <fullName evidence="2">Peptidase family S41</fullName>
    </submittedName>
</protein>
<reference evidence="2 3" key="1">
    <citation type="submission" date="2016-11" db="EMBL/GenBank/DDBJ databases">
        <authorList>
            <person name="Jaros S."/>
            <person name="Januszkiewicz K."/>
            <person name="Wedrychowicz H."/>
        </authorList>
    </citation>
    <scope>NUCLEOTIDE SEQUENCE [LARGE SCALE GENOMIC DNA]</scope>
    <source>
        <strain evidence="2 3">DSM 27406</strain>
    </source>
</reference>
<dbReference type="InterPro" id="IPR029045">
    <property type="entry name" value="ClpP/crotonase-like_dom_sf"/>
</dbReference>
<dbReference type="SMART" id="SM00245">
    <property type="entry name" value="TSPc"/>
    <property type="match status" value="1"/>
</dbReference>
<feature type="domain" description="Tail specific protease" evidence="1">
    <location>
        <begin position="230"/>
        <end position="455"/>
    </location>
</feature>
<dbReference type="InterPro" id="IPR005151">
    <property type="entry name" value="Tail-specific_protease"/>
</dbReference>
<dbReference type="InterPro" id="IPR036034">
    <property type="entry name" value="PDZ_sf"/>
</dbReference>